<dbReference type="GO" id="GO:0016787">
    <property type="term" value="F:hydrolase activity"/>
    <property type="evidence" value="ECO:0007669"/>
    <property type="project" value="UniProtKB-KW"/>
</dbReference>
<evidence type="ECO:0000259" key="1">
    <source>
        <dbReference type="SMART" id="SM00849"/>
    </source>
</evidence>
<dbReference type="CDD" id="cd07715">
    <property type="entry name" value="TaR3-like_MBL-fold"/>
    <property type="match status" value="1"/>
</dbReference>
<dbReference type="InterPro" id="IPR036866">
    <property type="entry name" value="RibonucZ/Hydroxyglut_hydro"/>
</dbReference>
<accession>A0A7T3RFL3</accession>
<gene>
    <name evidence="2" type="ORF">IWA51_06185</name>
</gene>
<dbReference type="KEGG" id="tper:IWA51_06185"/>
<dbReference type="PANTHER" id="PTHR42663:SF4">
    <property type="entry name" value="SLL1036 PROTEIN"/>
    <property type="match status" value="1"/>
</dbReference>
<dbReference type="Gene3D" id="3.60.15.10">
    <property type="entry name" value="Ribonuclease Z/Hydroxyacylglutathione hydrolase-like"/>
    <property type="match status" value="1"/>
</dbReference>
<evidence type="ECO:0000313" key="2">
    <source>
        <dbReference type="EMBL" id="QQA02162.1"/>
    </source>
</evidence>
<feature type="domain" description="Metallo-beta-lactamase" evidence="1">
    <location>
        <begin position="61"/>
        <end position="250"/>
    </location>
</feature>
<dbReference type="RefSeq" id="WP_198443621.1">
    <property type="nucleotide sequence ID" value="NZ_CBCSHE010000003.1"/>
</dbReference>
<organism evidence="2 3">
    <name type="scientific">Treponema peruense</name>
    <dbReference type="NCBI Taxonomy" id="2787628"/>
    <lineage>
        <taxon>Bacteria</taxon>
        <taxon>Pseudomonadati</taxon>
        <taxon>Spirochaetota</taxon>
        <taxon>Spirochaetia</taxon>
        <taxon>Spirochaetales</taxon>
        <taxon>Treponemataceae</taxon>
        <taxon>Treponema</taxon>
    </lineage>
</organism>
<dbReference type="Proteomes" id="UP000595224">
    <property type="component" value="Chromosome"/>
</dbReference>
<sequence>MLIHFWGVRGSLPSPLTGDQIQAKISAAIARMSPKDARDEDSKMRFLSSLPDWIYGTAGGNTPCVELKASDGNSFLLDCGSGIRMMAKYGVQPKDSVYNIFLSHFHWDHIQGLPFFDPIFRPASKINVYSVYPDMEFYVSGQSSLPYFPENACYPAMRERFSFHLLDEDSEISIGNVKIRCHKMTHPGGSCAFRFTENGRSVVYCTDAELQGSDFDETAANSAFFSDTDVIIIDSQYTSTEAVSKEYWGHSAYSTAIDFAERWKVRNLYMFHYDPTYDDRKLDSMLRAGIVYQKYNSDSSTKIYLAKEGQEIQV</sequence>
<reference evidence="2 3" key="1">
    <citation type="submission" date="2020-11" db="EMBL/GenBank/DDBJ databases">
        <title>Treponema Peruensis nv. sp., first commensal Treponema isolated from human feces.</title>
        <authorList>
            <person name="Belkhou C."/>
            <person name="Raes J."/>
        </authorList>
    </citation>
    <scope>NUCLEOTIDE SEQUENCE [LARGE SCALE GENOMIC DNA]</scope>
    <source>
        <strain evidence="2 3">RCC2812</strain>
    </source>
</reference>
<dbReference type="Pfam" id="PF12706">
    <property type="entry name" value="Lactamase_B_2"/>
    <property type="match status" value="1"/>
</dbReference>
<dbReference type="InterPro" id="IPR001279">
    <property type="entry name" value="Metallo-B-lactamas"/>
</dbReference>
<keyword evidence="2" id="KW-0378">Hydrolase</keyword>
<protein>
    <submittedName>
        <fullName evidence="2">MBL fold metallo-hydrolase</fullName>
    </submittedName>
</protein>
<dbReference type="PANTHER" id="PTHR42663">
    <property type="entry name" value="HYDROLASE C777.06C-RELATED-RELATED"/>
    <property type="match status" value="1"/>
</dbReference>
<proteinExistence type="predicted"/>
<dbReference type="AlphaFoldDB" id="A0A7T3RFL3"/>
<dbReference type="SMART" id="SM00849">
    <property type="entry name" value="Lactamase_B"/>
    <property type="match status" value="1"/>
</dbReference>
<keyword evidence="3" id="KW-1185">Reference proteome</keyword>
<name>A0A7T3RFL3_9SPIR</name>
<dbReference type="SUPFAM" id="SSF56281">
    <property type="entry name" value="Metallo-hydrolase/oxidoreductase"/>
    <property type="match status" value="1"/>
</dbReference>
<evidence type="ECO:0000313" key="3">
    <source>
        <dbReference type="Proteomes" id="UP000595224"/>
    </source>
</evidence>
<dbReference type="EMBL" id="CP064936">
    <property type="protein sequence ID" value="QQA02162.1"/>
    <property type="molecule type" value="Genomic_DNA"/>
</dbReference>